<evidence type="ECO:0000313" key="2">
    <source>
        <dbReference type="Proteomes" id="UP000828251"/>
    </source>
</evidence>
<keyword evidence="2" id="KW-1185">Reference proteome</keyword>
<dbReference type="Proteomes" id="UP000828251">
    <property type="component" value="Unassembled WGS sequence"/>
</dbReference>
<dbReference type="EMBL" id="JAIQCV010000004">
    <property type="protein sequence ID" value="KAH1107887.1"/>
    <property type="molecule type" value="Genomic_DNA"/>
</dbReference>
<name>A0A9D3W372_9ROSI</name>
<proteinExistence type="predicted"/>
<protein>
    <submittedName>
        <fullName evidence="1">Uncharacterized protein</fullName>
    </submittedName>
</protein>
<accession>A0A9D3W372</accession>
<dbReference type="OrthoDB" id="960611at2759"/>
<organism evidence="1 2">
    <name type="scientific">Gossypium stocksii</name>
    <dbReference type="NCBI Taxonomy" id="47602"/>
    <lineage>
        <taxon>Eukaryota</taxon>
        <taxon>Viridiplantae</taxon>
        <taxon>Streptophyta</taxon>
        <taxon>Embryophyta</taxon>
        <taxon>Tracheophyta</taxon>
        <taxon>Spermatophyta</taxon>
        <taxon>Magnoliopsida</taxon>
        <taxon>eudicotyledons</taxon>
        <taxon>Gunneridae</taxon>
        <taxon>Pentapetalae</taxon>
        <taxon>rosids</taxon>
        <taxon>malvids</taxon>
        <taxon>Malvales</taxon>
        <taxon>Malvaceae</taxon>
        <taxon>Malvoideae</taxon>
        <taxon>Gossypium</taxon>
    </lineage>
</organism>
<sequence>MSIQRKAARWVEDQILQCHICNLPGPSSPFIEPYLREGGFWHVALIGQGCKLDPKLIRTLETRDAHIPTSMQ</sequence>
<gene>
    <name evidence="1" type="ORF">J1N35_011655</name>
</gene>
<evidence type="ECO:0000313" key="1">
    <source>
        <dbReference type="EMBL" id="KAH1107887.1"/>
    </source>
</evidence>
<dbReference type="AlphaFoldDB" id="A0A9D3W372"/>
<comment type="caution">
    <text evidence="1">The sequence shown here is derived from an EMBL/GenBank/DDBJ whole genome shotgun (WGS) entry which is preliminary data.</text>
</comment>
<reference evidence="1 2" key="1">
    <citation type="journal article" date="2021" name="Plant Biotechnol. J.">
        <title>Multi-omics assisted identification of the key and species-specific regulatory components of drought-tolerant mechanisms in Gossypium stocksii.</title>
        <authorList>
            <person name="Yu D."/>
            <person name="Ke L."/>
            <person name="Zhang D."/>
            <person name="Wu Y."/>
            <person name="Sun Y."/>
            <person name="Mei J."/>
            <person name="Sun J."/>
            <person name="Sun Y."/>
        </authorList>
    </citation>
    <scope>NUCLEOTIDE SEQUENCE [LARGE SCALE GENOMIC DNA]</scope>
    <source>
        <strain evidence="2">cv. E1</strain>
        <tissue evidence="1">Leaf</tissue>
    </source>
</reference>